<dbReference type="AlphaFoldDB" id="A0A3P3REQ4"/>
<dbReference type="SUPFAM" id="SSF47203">
    <property type="entry name" value="Acyl-CoA dehydrogenase C-terminal domain-like"/>
    <property type="match status" value="1"/>
</dbReference>
<dbReference type="Pfam" id="PF00441">
    <property type="entry name" value="Acyl-CoA_dh_1"/>
    <property type="match status" value="1"/>
</dbReference>
<dbReference type="InterPro" id="IPR006089">
    <property type="entry name" value="Acyl-CoA_DH_CS"/>
</dbReference>
<evidence type="ECO:0000256" key="2">
    <source>
        <dbReference type="ARBA" id="ARBA00009347"/>
    </source>
</evidence>
<dbReference type="InterPro" id="IPR041504">
    <property type="entry name" value="AidB_N"/>
</dbReference>
<feature type="domain" description="Adaptive response protein AidB N-terminal" evidence="8">
    <location>
        <begin position="15"/>
        <end position="171"/>
    </location>
</feature>
<dbReference type="OrthoDB" id="24853at2157"/>
<comment type="caution">
    <text evidence="9">The sequence shown here is derived from an EMBL/GenBank/DDBJ whole genome shotgun (WGS) entry which is preliminary data.</text>
</comment>
<evidence type="ECO:0000256" key="3">
    <source>
        <dbReference type="ARBA" id="ARBA00022630"/>
    </source>
</evidence>
<dbReference type="SUPFAM" id="SSF56645">
    <property type="entry name" value="Acyl-CoA dehydrogenase NM domain-like"/>
    <property type="match status" value="1"/>
</dbReference>
<reference evidence="9 10" key="1">
    <citation type="submission" date="2018-11" db="EMBL/GenBank/DDBJ databases">
        <title>Taxonoimc description of Halomarina strain SPP-AMP-1.</title>
        <authorList>
            <person name="Pal Y."/>
            <person name="Srinivasana K."/>
            <person name="Verma A."/>
            <person name="Kumar P."/>
        </authorList>
    </citation>
    <scope>NUCLEOTIDE SEQUENCE [LARGE SCALE GENOMIC DNA]</scope>
    <source>
        <strain evidence="9 10">SPP-AMP-1</strain>
    </source>
</reference>
<dbReference type="InterPro" id="IPR052904">
    <property type="entry name" value="Acyl-CoA_dehydrogenase-like"/>
</dbReference>
<gene>
    <name evidence="9" type="ORF">EIK79_05995</name>
</gene>
<evidence type="ECO:0000259" key="7">
    <source>
        <dbReference type="Pfam" id="PF02770"/>
    </source>
</evidence>
<dbReference type="PANTHER" id="PTHR42707">
    <property type="entry name" value="ACYL-COA DEHYDROGENASE"/>
    <property type="match status" value="1"/>
</dbReference>
<accession>A0A3P3REQ4</accession>
<dbReference type="Gene3D" id="2.40.110.20">
    <property type="match status" value="1"/>
</dbReference>
<keyword evidence="3 5" id="KW-0285">Flavoprotein</keyword>
<dbReference type="InterPro" id="IPR036250">
    <property type="entry name" value="AcylCo_DH-like_C"/>
</dbReference>
<dbReference type="InterPro" id="IPR009100">
    <property type="entry name" value="AcylCoA_DH/oxidase_NM_dom_sf"/>
</dbReference>
<evidence type="ECO:0000259" key="6">
    <source>
        <dbReference type="Pfam" id="PF00441"/>
    </source>
</evidence>
<keyword evidence="4 5" id="KW-0274">FAD</keyword>
<dbReference type="InterPro" id="IPR006091">
    <property type="entry name" value="Acyl-CoA_Oxase/DH_mid-dom"/>
</dbReference>
<evidence type="ECO:0000256" key="1">
    <source>
        <dbReference type="ARBA" id="ARBA00001974"/>
    </source>
</evidence>
<evidence type="ECO:0000259" key="8">
    <source>
        <dbReference type="Pfam" id="PF18158"/>
    </source>
</evidence>
<comment type="similarity">
    <text evidence="2 5">Belongs to the acyl-CoA dehydrogenase family.</text>
</comment>
<dbReference type="GO" id="GO:0003995">
    <property type="term" value="F:acyl-CoA dehydrogenase activity"/>
    <property type="evidence" value="ECO:0007669"/>
    <property type="project" value="InterPro"/>
</dbReference>
<evidence type="ECO:0000313" key="9">
    <source>
        <dbReference type="EMBL" id="RRJ31814.1"/>
    </source>
</evidence>
<name>A0A3P3REQ4_9EURY</name>
<dbReference type="RefSeq" id="WP_124954224.1">
    <property type="nucleotide sequence ID" value="NZ_RRCH01000012.1"/>
</dbReference>
<dbReference type="EMBL" id="RRCH01000012">
    <property type="protein sequence ID" value="RRJ31814.1"/>
    <property type="molecule type" value="Genomic_DNA"/>
</dbReference>
<comment type="cofactor">
    <cofactor evidence="1 5">
        <name>FAD</name>
        <dbReference type="ChEBI" id="CHEBI:57692"/>
    </cofactor>
</comment>
<protein>
    <submittedName>
        <fullName evidence="9">Acyl-CoA dehydrogenase</fullName>
    </submittedName>
</protein>
<evidence type="ECO:0000313" key="10">
    <source>
        <dbReference type="Proteomes" id="UP000282322"/>
    </source>
</evidence>
<keyword evidence="5" id="KW-0560">Oxidoreductase</keyword>
<evidence type="ECO:0000256" key="4">
    <source>
        <dbReference type="ARBA" id="ARBA00022827"/>
    </source>
</evidence>
<feature type="domain" description="Acyl-CoA oxidase/dehydrogenase middle" evidence="7">
    <location>
        <begin position="177"/>
        <end position="276"/>
    </location>
</feature>
<organism evidence="9 10">
    <name type="scientific">Halocatena pleomorpha</name>
    <dbReference type="NCBI Taxonomy" id="1785090"/>
    <lineage>
        <taxon>Archaea</taxon>
        <taxon>Methanobacteriati</taxon>
        <taxon>Methanobacteriota</taxon>
        <taxon>Stenosarchaea group</taxon>
        <taxon>Halobacteria</taxon>
        <taxon>Halobacteriales</taxon>
        <taxon>Natronomonadaceae</taxon>
        <taxon>Halocatena</taxon>
    </lineage>
</organism>
<evidence type="ECO:0000256" key="5">
    <source>
        <dbReference type="RuleBase" id="RU362125"/>
    </source>
</evidence>
<dbReference type="Gene3D" id="1.20.140.10">
    <property type="entry name" value="Butyryl-CoA Dehydrogenase, subunit A, domain 3"/>
    <property type="match status" value="1"/>
</dbReference>
<dbReference type="Proteomes" id="UP000282322">
    <property type="component" value="Unassembled WGS sequence"/>
</dbReference>
<dbReference type="Pfam" id="PF18158">
    <property type="entry name" value="AidB_N"/>
    <property type="match status" value="1"/>
</dbReference>
<dbReference type="Pfam" id="PF02770">
    <property type="entry name" value="Acyl-CoA_dh_M"/>
    <property type="match status" value="1"/>
</dbReference>
<dbReference type="PROSITE" id="PS00073">
    <property type="entry name" value="ACYL_COA_DH_2"/>
    <property type="match status" value="1"/>
</dbReference>
<feature type="domain" description="Acyl-CoA dehydrogenase/oxidase C-terminal" evidence="6">
    <location>
        <begin position="288"/>
        <end position="444"/>
    </location>
</feature>
<sequence>MTTPINYAALEEGRHCNYYTYDRALQFELRRRCESEELDWGTPRLREFGETIGHTVVDNADIADNNPPTLQTHNKHGERTNEIKYHPAHLENERLVYEAGIIADVFEAPPGRETPVSVPYHFGQFYLMEYASSVGLGCPAAMTGGAALVLDAFDDGTLQEFYDGLTARKYEELMTGAMFLTEKQGGSDVGANEVTAEQQNDGTYKLYGEKWFCSNLDSEAALVLARRPDAPDGTDGLSLFLVSTHDRDGEPTDYRFRRLKDKLGTQTVPTGEVVFEGSEAYLIGEPENGFKQMSEMLNVERLYNAVSACGGMGRSVLESKVHAANREAFGKRLDEHPLLRRDLLEMAVDHEAALAFTFEAVEAFHRRERTDAETARRLARILIPIAKYRTARLAVDTASYAMEIKGGDGYVEEFVHPRLLRNAQVLPIWEGPSNVMALDVLRAMAREAAHEPLLSLIDERLDTVANPALDALAAVVRSEREKLETAIASVGSTSIESAQHRAKELTDYVFDVTTAAILLEQAQWQLTEDDDARKALVARQFIGSYLRTDREIASDSRPSNAAFDAIVRYERFHPDRFE</sequence>
<dbReference type="InterPro" id="IPR009075">
    <property type="entry name" value="AcylCo_DH/oxidase_C"/>
</dbReference>
<keyword evidence="10" id="KW-1185">Reference proteome</keyword>
<dbReference type="PANTHER" id="PTHR42707:SF2">
    <property type="entry name" value="ACD11 DEHYDROGENASE"/>
    <property type="match status" value="1"/>
</dbReference>
<proteinExistence type="inferred from homology"/>
<dbReference type="Gene3D" id="6.10.250.600">
    <property type="match status" value="1"/>
</dbReference>